<feature type="domain" description="HTH tetR-type" evidence="5">
    <location>
        <begin position="10"/>
        <end position="70"/>
    </location>
</feature>
<dbReference type="InterPro" id="IPR050109">
    <property type="entry name" value="HTH-type_TetR-like_transc_reg"/>
</dbReference>
<keyword evidence="2 4" id="KW-0238">DNA-binding</keyword>
<dbReference type="InterPro" id="IPR001647">
    <property type="entry name" value="HTH_TetR"/>
</dbReference>
<evidence type="ECO:0000256" key="2">
    <source>
        <dbReference type="ARBA" id="ARBA00023125"/>
    </source>
</evidence>
<dbReference type="AlphaFoldDB" id="A0A511RGQ6"/>
<dbReference type="GO" id="GO:0003700">
    <property type="term" value="F:DNA-binding transcription factor activity"/>
    <property type="evidence" value="ECO:0007669"/>
    <property type="project" value="TreeGrafter"/>
</dbReference>
<dbReference type="EMBL" id="BJXN01000002">
    <property type="protein sequence ID" value="GEM88844.1"/>
    <property type="molecule type" value="Genomic_DNA"/>
</dbReference>
<dbReference type="RefSeq" id="WP_147145070.1">
    <property type="nucleotide sequence ID" value="NZ_BJXN01000002.1"/>
</dbReference>
<dbReference type="InterPro" id="IPR049444">
    <property type="entry name" value="TetR_C_44"/>
</dbReference>
<dbReference type="InterPro" id="IPR036271">
    <property type="entry name" value="Tet_transcr_reg_TetR-rel_C_sf"/>
</dbReference>
<dbReference type="Pfam" id="PF00440">
    <property type="entry name" value="TetR_N"/>
    <property type="match status" value="1"/>
</dbReference>
<dbReference type="InterPro" id="IPR009057">
    <property type="entry name" value="Homeodomain-like_sf"/>
</dbReference>
<proteinExistence type="predicted"/>
<name>A0A511RGQ6_9DEIN</name>
<comment type="caution">
    <text evidence="6">The sequence shown here is derived from an EMBL/GenBank/DDBJ whole genome shotgun (WGS) entry which is preliminary data.</text>
</comment>
<evidence type="ECO:0000256" key="4">
    <source>
        <dbReference type="PROSITE-ProRule" id="PRU00335"/>
    </source>
</evidence>
<evidence type="ECO:0000256" key="3">
    <source>
        <dbReference type="ARBA" id="ARBA00023163"/>
    </source>
</evidence>
<keyword evidence="1" id="KW-0805">Transcription regulation</keyword>
<keyword evidence="3" id="KW-0804">Transcription</keyword>
<dbReference type="Pfam" id="PF21776">
    <property type="entry name" value="TetR_C_44"/>
    <property type="match status" value="1"/>
</dbReference>
<sequence length="201" mass="22805">MQGLRERQKQRRRERILRTAVELFKERGFQQTTAVDIAKASHVSRGTFFNYYPYKEAVLLDYGAELLELAWGEAKAALERGVPPVEVLEAFWNRLAELSERELGRELLSHLAYELVNPDPERAHAAYEALPLAQFVAEILRPLARAGRLRTDLSLDRMANSIADAFLLAVLRWAGHTPDRSLAGELQKFLTIVLEGVLARP</sequence>
<dbReference type="PROSITE" id="PS50977">
    <property type="entry name" value="HTH_TETR_2"/>
    <property type="match status" value="1"/>
</dbReference>
<gene>
    <name evidence="6" type="ORF">ODE01S_02780</name>
</gene>
<evidence type="ECO:0000313" key="6">
    <source>
        <dbReference type="EMBL" id="GEM88844.1"/>
    </source>
</evidence>
<accession>A0A511RGQ6</accession>
<feature type="DNA-binding region" description="H-T-H motif" evidence="4">
    <location>
        <begin position="33"/>
        <end position="52"/>
    </location>
</feature>
<reference evidence="6 7" key="1">
    <citation type="submission" date="2019-07" db="EMBL/GenBank/DDBJ databases">
        <title>Whole genome shotgun sequence of Oceanithermus desulfurans NBRC 100063.</title>
        <authorList>
            <person name="Hosoyama A."/>
            <person name="Uohara A."/>
            <person name="Ohji S."/>
            <person name="Ichikawa N."/>
        </authorList>
    </citation>
    <scope>NUCLEOTIDE SEQUENCE [LARGE SCALE GENOMIC DNA]</scope>
    <source>
        <strain evidence="6 7">NBRC 100063</strain>
    </source>
</reference>
<dbReference type="OrthoDB" id="268339at2"/>
<dbReference type="GO" id="GO:0000976">
    <property type="term" value="F:transcription cis-regulatory region binding"/>
    <property type="evidence" value="ECO:0007669"/>
    <property type="project" value="TreeGrafter"/>
</dbReference>
<dbReference type="PANTHER" id="PTHR30055">
    <property type="entry name" value="HTH-TYPE TRANSCRIPTIONAL REGULATOR RUTR"/>
    <property type="match status" value="1"/>
</dbReference>
<dbReference type="PRINTS" id="PR00455">
    <property type="entry name" value="HTHTETR"/>
</dbReference>
<dbReference type="SUPFAM" id="SSF46689">
    <property type="entry name" value="Homeodomain-like"/>
    <property type="match status" value="1"/>
</dbReference>
<protein>
    <submittedName>
        <fullName evidence="6">TetR family transcriptional regulator</fullName>
    </submittedName>
</protein>
<dbReference type="Gene3D" id="1.10.357.10">
    <property type="entry name" value="Tetracycline Repressor, domain 2"/>
    <property type="match status" value="1"/>
</dbReference>
<organism evidence="6 7">
    <name type="scientific">Oceanithermus desulfurans NBRC 100063</name>
    <dbReference type="NCBI Taxonomy" id="1227550"/>
    <lineage>
        <taxon>Bacteria</taxon>
        <taxon>Thermotogati</taxon>
        <taxon>Deinococcota</taxon>
        <taxon>Deinococci</taxon>
        <taxon>Thermales</taxon>
        <taxon>Thermaceae</taxon>
        <taxon>Oceanithermus</taxon>
    </lineage>
</organism>
<dbReference type="PANTHER" id="PTHR30055:SF234">
    <property type="entry name" value="HTH-TYPE TRANSCRIPTIONAL REGULATOR BETI"/>
    <property type="match status" value="1"/>
</dbReference>
<evidence type="ECO:0000259" key="5">
    <source>
        <dbReference type="PROSITE" id="PS50977"/>
    </source>
</evidence>
<dbReference type="Proteomes" id="UP000321827">
    <property type="component" value="Unassembled WGS sequence"/>
</dbReference>
<evidence type="ECO:0000313" key="7">
    <source>
        <dbReference type="Proteomes" id="UP000321827"/>
    </source>
</evidence>
<evidence type="ECO:0000256" key="1">
    <source>
        <dbReference type="ARBA" id="ARBA00023015"/>
    </source>
</evidence>
<dbReference type="SUPFAM" id="SSF48498">
    <property type="entry name" value="Tetracyclin repressor-like, C-terminal domain"/>
    <property type="match status" value="1"/>
</dbReference>